<proteinExistence type="predicted"/>
<dbReference type="GO" id="GO:0140999">
    <property type="term" value="F:histone H3K4 trimethyltransferase activity"/>
    <property type="evidence" value="ECO:0007669"/>
    <property type="project" value="UniProtKB-EC"/>
</dbReference>
<keyword evidence="7" id="KW-0539">Nucleus</keyword>
<evidence type="ECO:0000313" key="14">
    <source>
        <dbReference type="EMBL" id="CAE0575109.1"/>
    </source>
</evidence>
<keyword evidence="6" id="KW-0156">Chromatin regulator</keyword>
<feature type="compositionally biased region" description="Basic and acidic residues" evidence="11">
    <location>
        <begin position="20"/>
        <end position="39"/>
    </location>
</feature>
<dbReference type="PANTHER" id="PTHR45814">
    <property type="entry name" value="HISTONE-LYSINE N-METHYLTRANSFERASE SETD1"/>
    <property type="match status" value="1"/>
</dbReference>
<evidence type="ECO:0000256" key="8">
    <source>
        <dbReference type="ARBA" id="ARBA00047571"/>
    </source>
</evidence>
<evidence type="ECO:0000256" key="1">
    <source>
        <dbReference type="ARBA" id="ARBA00004123"/>
    </source>
</evidence>
<evidence type="ECO:0000256" key="5">
    <source>
        <dbReference type="ARBA" id="ARBA00022691"/>
    </source>
</evidence>
<dbReference type="Pfam" id="PF00856">
    <property type="entry name" value="SET"/>
    <property type="match status" value="1"/>
</dbReference>
<evidence type="ECO:0000256" key="7">
    <source>
        <dbReference type="ARBA" id="ARBA00023242"/>
    </source>
</evidence>
<dbReference type="EC" id="2.1.1.354" evidence="2"/>
<evidence type="ECO:0000313" key="15">
    <source>
        <dbReference type="EMBL" id="CAE0575111.1"/>
    </source>
</evidence>
<dbReference type="InterPro" id="IPR044570">
    <property type="entry name" value="Set1-like"/>
</dbReference>
<dbReference type="PROSITE" id="PS50868">
    <property type="entry name" value="POST_SET"/>
    <property type="match status" value="1"/>
</dbReference>
<evidence type="ECO:0000256" key="11">
    <source>
        <dbReference type="SAM" id="MobiDB-lite"/>
    </source>
</evidence>
<protein>
    <recommendedName>
        <fullName evidence="2">[histone H3]-lysine(4) N-trimethyltransferase</fullName>
        <ecNumber evidence="2">2.1.1.354</ecNumber>
    </recommendedName>
</protein>
<feature type="domain" description="SET" evidence="12">
    <location>
        <begin position="1"/>
        <end position="140"/>
    </location>
</feature>
<dbReference type="PANTHER" id="PTHR45814:SF2">
    <property type="entry name" value="HISTONE-LYSINE N-METHYLTRANSFERASE SETD1"/>
    <property type="match status" value="1"/>
</dbReference>
<dbReference type="GO" id="GO:0032259">
    <property type="term" value="P:methylation"/>
    <property type="evidence" value="ECO:0007669"/>
    <property type="project" value="UniProtKB-KW"/>
</dbReference>
<dbReference type="InterPro" id="IPR001214">
    <property type="entry name" value="SET_dom"/>
</dbReference>
<evidence type="ECO:0000256" key="6">
    <source>
        <dbReference type="ARBA" id="ARBA00022853"/>
    </source>
</evidence>
<feature type="domain" description="Post-SET" evidence="13">
    <location>
        <begin position="149"/>
        <end position="165"/>
    </location>
</feature>
<evidence type="ECO:0000256" key="3">
    <source>
        <dbReference type="ARBA" id="ARBA00022603"/>
    </source>
</evidence>
<dbReference type="GO" id="GO:0048188">
    <property type="term" value="C:Set1C/COMPASS complex"/>
    <property type="evidence" value="ECO:0007669"/>
    <property type="project" value="TreeGrafter"/>
</dbReference>
<evidence type="ECO:0000259" key="13">
    <source>
        <dbReference type="PROSITE" id="PS50868"/>
    </source>
</evidence>
<dbReference type="PROSITE" id="PS50280">
    <property type="entry name" value="SET"/>
    <property type="match status" value="1"/>
</dbReference>
<keyword evidence="5" id="KW-0949">S-adenosyl-L-methionine</keyword>
<dbReference type="EMBL" id="HBIR01042174">
    <property type="protein sequence ID" value="CAE0575111.1"/>
    <property type="molecule type" value="Transcribed_RNA"/>
</dbReference>
<comment type="subcellular location">
    <subcellularLocation>
        <location evidence="1">Nucleus</location>
    </subcellularLocation>
</comment>
<feature type="region of interest" description="Disordered" evidence="11">
    <location>
        <begin position="1"/>
        <end position="39"/>
    </location>
</feature>
<dbReference type="InterPro" id="IPR046341">
    <property type="entry name" value="SET_dom_sf"/>
</dbReference>
<organism evidence="14">
    <name type="scientific">Emiliania huxleyi</name>
    <name type="common">Coccolithophore</name>
    <name type="synonym">Pontosphaera huxleyi</name>
    <dbReference type="NCBI Taxonomy" id="2903"/>
    <lineage>
        <taxon>Eukaryota</taxon>
        <taxon>Haptista</taxon>
        <taxon>Haptophyta</taxon>
        <taxon>Prymnesiophyceae</taxon>
        <taxon>Isochrysidales</taxon>
        <taxon>Noelaerhabdaceae</taxon>
        <taxon>Emiliania</taxon>
    </lineage>
</organism>
<dbReference type="SMART" id="SM00317">
    <property type="entry name" value="SET"/>
    <property type="match status" value="1"/>
</dbReference>
<comment type="catalytic activity">
    <reaction evidence="8">
        <text>L-lysyl(4)-[histone H3] + 3 S-adenosyl-L-methionine = N(6),N(6),N(6)-trimethyl-L-lysyl(4)-[histone H3] + 3 S-adenosyl-L-homocysteine + 3 H(+)</text>
        <dbReference type="Rhea" id="RHEA:60260"/>
        <dbReference type="Rhea" id="RHEA-COMP:15537"/>
        <dbReference type="Rhea" id="RHEA-COMP:15547"/>
        <dbReference type="ChEBI" id="CHEBI:15378"/>
        <dbReference type="ChEBI" id="CHEBI:29969"/>
        <dbReference type="ChEBI" id="CHEBI:57856"/>
        <dbReference type="ChEBI" id="CHEBI:59789"/>
        <dbReference type="ChEBI" id="CHEBI:61961"/>
        <dbReference type="EC" id="2.1.1.354"/>
    </reaction>
</comment>
<dbReference type="SUPFAM" id="SSF82199">
    <property type="entry name" value="SET domain"/>
    <property type="match status" value="1"/>
</dbReference>
<comment type="catalytic activity">
    <reaction evidence="10">
        <text>N(6),N(6)-dimethyl-L-lysyl(4)-[histone H3] + S-adenosyl-L-methionine = N(6),N(6),N(6)-trimethyl-L-lysyl(4)-[histone H3] + S-adenosyl-L-homocysteine + H(+)</text>
        <dbReference type="Rhea" id="RHEA:60272"/>
        <dbReference type="Rhea" id="RHEA-COMP:15537"/>
        <dbReference type="Rhea" id="RHEA-COMP:15540"/>
        <dbReference type="ChEBI" id="CHEBI:15378"/>
        <dbReference type="ChEBI" id="CHEBI:57856"/>
        <dbReference type="ChEBI" id="CHEBI:59789"/>
        <dbReference type="ChEBI" id="CHEBI:61961"/>
        <dbReference type="ChEBI" id="CHEBI:61976"/>
    </reaction>
</comment>
<dbReference type="EMBL" id="HBIR01042173">
    <property type="protein sequence ID" value="CAE0575109.1"/>
    <property type="molecule type" value="Transcribed_RNA"/>
</dbReference>
<keyword evidence="3" id="KW-0489">Methyltransferase</keyword>
<dbReference type="Gene3D" id="2.170.270.10">
    <property type="entry name" value="SET domain"/>
    <property type="match status" value="1"/>
</dbReference>
<comment type="catalytic activity">
    <reaction evidence="9">
        <text>N(6)-methyl-L-lysyl(4)-[histone H3] + S-adenosyl-L-methionine = N(6),N(6)-dimethyl-L-lysyl(4)-[histone H3] + S-adenosyl-L-homocysteine + H(+)</text>
        <dbReference type="Rhea" id="RHEA:60268"/>
        <dbReference type="Rhea" id="RHEA-COMP:15540"/>
        <dbReference type="Rhea" id="RHEA-COMP:15543"/>
        <dbReference type="ChEBI" id="CHEBI:15378"/>
        <dbReference type="ChEBI" id="CHEBI:57856"/>
        <dbReference type="ChEBI" id="CHEBI:59789"/>
        <dbReference type="ChEBI" id="CHEBI:61929"/>
        <dbReference type="ChEBI" id="CHEBI:61976"/>
    </reaction>
</comment>
<name>A0A6V2U8N9_EMIHU</name>
<keyword evidence="4" id="KW-0808">Transferase</keyword>
<dbReference type="InterPro" id="IPR003616">
    <property type="entry name" value="Post-SET_dom"/>
</dbReference>
<evidence type="ECO:0000259" key="12">
    <source>
        <dbReference type="PROSITE" id="PS50280"/>
    </source>
</evidence>
<accession>A0A6V2U8N9</accession>
<evidence type="ECO:0000256" key="2">
    <source>
        <dbReference type="ARBA" id="ARBA00012182"/>
    </source>
</evidence>
<evidence type="ECO:0000256" key="10">
    <source>
        <dbReference type="ARBA" id="ARBA00049129"/>
    </source>
</evidence>
<gene>
    <name evidence="14" type="ORF">EHUX00137_LOCUS32911</name>
    <name evidence="15" type="ORF">EHUX00137_LOCUS32912</name>
</gene>
<reference evidence="14" key="1">
    <citation type="submission" date="2021-01" db="EMBL/GenBank/DDBJ databases">
        <authorList>
            <person name="Corre E."/>
            <person name="Pelletier E."/>
            <person name="Niang G."/>
            <person name="Scheremetjew M."/>
            <person name="Finn R."/>
            <person name="Kale V."/>
            <person name="Holt S."/>
            <person name="Cochrane G."/>
            <person name="Meng A."/>
            <person name="Brown T."/>
            <person name="Cohen L."/>
        </authorList>
    </citation>
    <scope>NUCLEOTIDE SEQUENCE</scope>
    <source>
        <strain evidence="14">379</strain>
    </source>
</reference>
<evidence type="ECO:0000256" key="4">
    <source>
        <dbReference type="ARBA" id="ARBA00022679"/>
    </source>
</evidence>
<dbReference type="AlphaFoldDB" id="A0A6V2U8N9"/>
<sequence length="165" mass="18761">MPAGEHTLGRRETHRGRHGAHGEGGGRGREGREKRGRERRGPCFRQDFVVEYIGEYVRSSLAEQREQKYRKLGYGDDYIFRVDAEQLVDATCKGGVARFANHCCEPNCYTRIITAGGKPRIVLYSKRPIEPGEEITYNYNFDIDEDPTLRIPCRCGSKGCKGFLN</sequence>
<dbReference type="SMART" id="SM00508">
    <property type="entry name" value="PostSET"/>
    <property type="match status" value="1"/>
</dbReference>
<evidence type="ECO:0000256" key="9">
    <source>
        <dbReference type="ARBA" id="ARBA00047583"/>
    </source>
</evidence>